<evidence type="ECO:0000256" key="1">
    <source>
        <dbReference type="ARBA" id="ARBA00023122"/>
    </source>
</evidence>
<dbReference type="eggNOG" id="COG2172">
    <property type="taxonomic scope" value="Bacteria"/>
</dbReference>
<evidence type="ECO:0000256" key="3">
    <source>
        <dbReference type="SAM" id="MobiDB-lite"/>
    </source>
</evidence>
<evidence type="ECO:0000259" key="4">
    <source>
        <dbReference type="PROSITE" id="PS51371"/>
    </source>
</evidence>
<evidence type="ECO:0000313" key="6">
    <source>
        <dbReference type="Proteomes" id="UP000018680"/>
    </source>
</evidence>
<dbReference type="STRING" id="1307761.L21SP2_0268"/>
<dbReference type="eggNOG" id="COG2524">
    <property type="taxonomic scope" value="Bacteria"/>
</dbReference>
<proteinExistence type="predicted"/>
<dbReference type="InterPro" id="IPR000644">
    <property type="entry name" value="CBS_dom"/>
</dbReference>
<dbReference type="Gene3D" id="3.10.580.10">
    <property type="entry name" value="CBS-domain"/>
    <property type="match status" value="1"/>
</dbReference>
<dbReference type="RefSeq" id="WP_024266643.1">
    <property type="nucleotide sequence ID" value="NC_023035.1"/>
</dbReference>
<dbReference type="Gene3D" id="3.30.565.10">
    <property type="entry name" value="Histidine kinase-like ATPase, C-terminal domain"/>
    <property type="match status" value="1"/>
</dbReference>
<dbReference type="InterPro" id="IPR003594">
    <property type="entry name" value="HATPase_dom"/>
</dbReference>
<keyword evidence="1 2" id="KW-0129">CBS domain</keyword>
<dbReference type="Pfam" id="PF02518">
    <property type="entry name" value="HATPase_c"/>
    <property type="match status" value="1"/>
</dbReference>
<evidence type="ECO:0000256" key="2">
    <source>
        <dbReference type="PROSITE-ProRule" id="PRU00703"/>
    </source>
</evidence>
<dbReference type="CDD" id="cd02205">
    <property type="entry name" value="CBS_pair_SF"/>
    <property type="match status" value="1"/>
</dbReference>
<dbReference type="KEGG" id="slr:L21SP2_0268"/>
<organism evidence="5 6">
    <name type="scientific">Salinispira pacifica</name>
    <dbReference type="NCBI Taxonomy" id="1307761"/>
    <lineage>
        <taxon>Bacteria</taxon>
        <taxon>Pseudomonadati</taxon>
        <taxon>Spirochaetota</taxon>
        <taxon>Spirochaetia</taxon>
        <taxon>Spirochaetales</taxon>
        <taxon>Spirochaetaceae</taxon>
        <taxon>Salinispira</taxon>
    </lineage>
</organism>
<dbReference type="InterPro" id="IPR046342">
    <property type="entry name" value="CBS_dom_sf"/>
</dbReference>
<dbReference type="PANTHER" id="PTHR43080:SF2">
    <property type="entry name" value="CBS DOMAIN-CONTAINING PROTEIN"/>
    <property type="match status" value="1"/>
</dbReference>
<dbReference type="Proteomes" id="UP000018680">
    <property type="component" value="Chromosome"/>
</dbReference>
<dbReference type="HOGENOM" id="CLU_926298_0_0_12"/>
<gene>
    <name evidence="5" type="ORF">L21SP2_0268</name>
</gene>
<dbReference type="Pfam" id="PF00571">
    <property type="entry name" value="CBS"/>
    <property type="match status" value="2"/>
</dbReference>
<feature type="compositionally biased region" description="Basic and acidic residues" evidence="3">
    <location>
        <begin position="189"/>
        <end position="198"/>
    </location>
</feature>
<dbReference type="PANTHER" id="PTHR43080">
    <property type="entry name" value="CBS DOMAIN-CONTAINING PROTEIN CBSX3, MITOCHONDRIAL"/>
    <property type="match status" value="1"/>
</dbReference>
<feature type="region of interest" description="Disordered" evidence="3">
    <location>
        <begin position="162"/>
        <end position="198"/>
    </location>
</feature>
<dbReference type="InterPro" id="IPR036890">
    <property type="entry name" value="HATPase_C_sf"/>
</dbReference>
<protein>
    <submittedName>
        <fullName evidence="5">Anti-sigma B factor RsbT</fullName>
    </submittedName>
</protein>
<accession>V5WDL6</accession>
<name>V5WDL6_9SPIO</name>
<sequence length="353" mass="39440">MNRFPLDTDESPSLIIEMMFDLKVRDVMNTHLITAGRETSLSHIQLQMKENGITGVPIVDGRRLVGIVSMDDIMQALGEGYIADPASERMSRNLIVLEDDMPLSFAISYMEKYRYGRFPVLSKERELVGIITSRDIIVHLLLKMNSELERIEEQRRLHPKSSLYSLPTTSIGNTPDADSGGNSPSAESGAREIVDSRGDPGVAMEWQTRKFDFEEAGKASTEIKKFLRNRFPQLSRKLIRRVAVASYELEMNQVVHSEGGSIRFTMSPDRILLTAEDRGPGIQDIEQALTEGYSTATEWIRSLGFGAGMGLPNARRVSDDFNIQSCPEGTIVHAGFRLEDPTPPVGPVHEEEK</sequence>
<feature type="domain" description="CBS" evidence="4">
    <location>
        <begin position="90"/>
        <end position="147"/>
    </location>
</feature>
<dbReference type="SUPFAM" id="SSF54631">
    <property type="entry name" value="CBS-domain pair"/>
    <property type="match status" value="1"/>
</dbReference>
<dbReference type="EMBL" id="CP006939">
    <property type="protein sequence ID" value="AHC13710.1"/>
    <property type="molecule type" value="Genomic_DNA"/>
</dbReference>
<dbReference type="SMART" id="SM00116">
    <property type="entry name" value="CBS"/>
    <property type="match status" value="2"/>
</dbReference>
<feature type="compositionally biased region" description="Polar residues" evidence="3">
    <location>
        <begin position="162"/>
        <end position="173"/>
    </location>
</feature>
<evidence type="ECO:0000313" key="5">
    <source>
        <dbReference type="EMBL" id="AHC13710.1"/>
    </source>
</evidence>
<feature type="domain" description="CBS" evidence="4">
    <location>
        <begin position="28"/>
        <end position="85"/>
    </location>
</feature>
<dbReference type="PROSITE" id="PS51371">
    <property type="entry name" value="CBS"/>
    <property type="match status" value="2"/>
</dbReference>
<reference evidence="5 6" key="1">
    <citation type="journal article" date="2015" name="Stand. Genomic Sci.">
        <title>Complete genome sequence and description of Salinispira pacifica gen. nov., sp. nov., a novel spirochaete isolated form a hypersaline microbial mat.</title>
        <authorList>
            <person name="Ben Hania W."/>
            <person name="Joseph M."/>
            <person name="Schumann P."/>
            <person name="Bunk B."/>
            <person name="Fiebig A."/>
            <person name="Sproer C."/>
            <person name="Klenk H.P."/>
            <person name="Fardeau M.L."/>
            <person name="Spring S."/>
        </authorList>
    </citation>
    <scope>NUCLEOTIDE SEQUENCE [LARGE SCALE GENOMIC DNA]</scope>
    <source>
        <strain evidence="5 6">L21-RPul-D2</strain>
    </source>
</reference>
<dbReference type="AlphaFoldDB" id="V5WDL6"/>
<dbReference type="InterPro" id="IPR051257">
    <property type="entry name" value="Diverse_CBS-Domain"/>
</dbReference>
<dbReference type="SUPFAM" id="SSF55874">
    <property type="entry name" value="ATPase domain of HSP90 chaperone/DNA topoisomerase II/histidine kinase"/>
    <property type="match status" value="1"/>
</dbReference>
<keyword evidence="6" id="KW-1185">Reference proteome</keyword>